<feature type="compositionally biased region" description="Basic and acidic residues" evidence="2">
    <location>
        <begin position="360"/>
        <end position="373"/>
    </location>
</feature>
<evidence type="ECO:0000313" key="3">
    <source>
        <dbReference type="EMBL" id="CAK9073291.1"/>
    </source>
</evidence>
<keyword evidence="5" id="KW-1185">Reference proteome</keyword>
<protein>
    <submittedName>
        <fullName evidence="4">Uncharacterized protein</fullName>
    </submittedName>
</protein>
<accession>A0ABP0PEA3</accession>
<feature type="compositionally biased region" description="Basic and acidic residues" evidence="2">
    <location>
        <begin position="34"/>
        <end position="54"/>
    </location>
</feature>
<dbReference type="Proteomes" id="UP001642484">
    <property type="component" value="Unassembled WGS sequence"/>
</dbReference>
<feature type="region of interest" description="Disordered" evidence="2">
    <location>
        <begin position="19"/>
        <end position="54"/>
    </location>
</feature>
<dbReference type="Gene3D" id="1.10.287.1490">
    <property type="match status" value="1"/>
</dbReference>
<proteinExistence type="predicted"/>
<feature type="region of interest" description="Disordered" evidence="2">
    <location>
        <begin position="341"/>
        <end position="373"/>
    </location>
</feature>
<keyword evidence="1" id="KW-0175">Coiled coil</keyword>
<feature type="region of interest" description="Disordered" evidence="2">
    <location>
        <begin position="385"/>
        <end position="405"/>
    </location>
</feature>
<gene>
    <name evidence="3" type="ORF">CCMP2556_LOCUS36078</name>
    <name evidence="4" type="ORF">CCMP2556_LOCUS36130</name>
</gene>
<evidence type="ECO:0000256" key="1">
    <source>
        <dbReference type="SAM" id="Coils"/>
    </source>
</evidence>
<comment type="caution">
    <text evidence="4">The sequence shown here is derived from an EMBL/GenBank/DDBJ whole genome shotgun (WGS) entry which is preliminary data.</text>
</comment>
<feature type="compositionally biased region" description="Polar residues" evidence="2">
    <location>
        <begin position="347"/>
        <end position="358"/>
    </location>
</feature>
<evidence type="ECO:0000313" key="4">
    <source>
        <dbReference type="EMBL" id="CAK9073384.1"/>
    </source>
</evidence>
<dbReference type="EMBL" id="CAXAMN010022862">
    <property type="protein sequence ID" value="CAK9073291.1"/>
    <property type="molecule type" value="Genomic_DNA"/>
</dbReference>
<feature type="coiled-coil region" evidence="1">
    <location>
        <begin position="85"/>
        <end position="319"/>
    </location>
</feature>
<dbReference type="EMBL" id="CAXAMN010022873">
    <property type="protein sequence ID" value="CAK9073384.1"/>
    <property type="molecule type" value="Genomic_DNA"/>
</dbReference>
<evidence type="ECO:0000313" key="5">
    <source>
        <dbReference type="Proteomes" id="UP001642484"/>
    </source>
</evidence>
<sequence>MDETLDLVLARPSPLRDCSNEVEAFKTPNKRRSRGEDRLRRPSHGSEEETRPLAEAEMMSFDEMRKQLSLWQSHLTDLTAEHREAERLRQDTSSLRSRLVNCEAEASERARRLAETRVQVQQKNQELATAQEQLKKKFVELAQEKEASQELRWQIRQLREETEEQLNQKSIELTQEQEVAVKMREEVQQLVDAATNANEIRAALESELAGAKAELASNHAQRTRLEARNLELEEQVKNMEAQLKDADSKHHECCKVIAEHKTLEAELLKVRGSLQDESELHQDELRALTEEVSARQVQVQDLELELAQMKDAYASLETQHHLEIQELTSQMEEAQSLPSRTLHGMQRPSQGQHKSWTSHVEGDRSGPRPKSEDVAEISEILGSKLKAPHVLEGTSMRPTPPKRTRLKFAEAQDLEEQQTEVTRRERQSATLDLSLCLNL</sequence>
<organism evidence="4 5">
    <name type="scientific">Durusdinium trenchii</name>
    <dbReference type="NCBI Taxonomy" id="1381693"/>
    <lineage>
        <taxon>Eukaryota</taxon>
        <taxon>Sar</taxon>
        <taxon>Alveolata</taxon>
        <taxon>Dinophyceae</taxon>
        <taxon>Suessiales</taxon>
        <taxon>Symbiodiniaceae</taxon>
        <taxon>Durusdinium</taxon>
    </lineage>
</organism>
<evidence type="ECO:0000256" key="2">
    <source>
        <dbReference type="SAM" id="MobiDB-lite"/>
    </source>
</evidence>
<feature type="region of interest" description="Disordered" evidence="2">
    <location>
        <begin position="410"/>
        <end position="429"/>
    </location>
</feature>
<name>A0ABP0PEA3_9DINO</name>
<reference evidence="4 5" key="1">
    <citation type="submission" date="2024-02" db="EMBL/GenBank/DDBJ databases">
        <authorList>
            <person name="Chen Y."/>
            <person name="Shah S."/>
            <person name="Dougan E. K."/>
            <person name="Thang M."/>
            <person name="Chan C."/>
        </authorList>
    </citation>
    <scope>NUCLEOTIDE SEQUENCE [LARGE SCALE GENOMIC DNA]</scope>
</reference>